<dbReference type="EMBL" id="FZOQ01000001">
    <property type="protein sequence ID" value="SNS03049.1"/>
    <property type="molecule type" value="Genomic_DNA"/>
</dbReference>
<evidence type="ECO:0000313" key="1">
    <source>
        <dbReference type="EMBL" id="SNS03049.1"/>
    </source>
</evidence>
<name>A0A239B5H2_9BACT</name>
<dbReference type="Proteomes" id="UP000198432">
    <property type="component" value="Unassembled WGS sequence"/>
</dbReference>
<proteinExistence type="predicted"/>
<sequence length="48" mass="4903">MYGRFFFNAKPRLTAGSLKGVQALSSGSAMAPQEAKAGAAVTLTGKTL</sequence>
<evidence type="ECO:0000313" key="2">
    <source>
        <dbReference type="Proteomes" id="UP000198432"/>
    </source>
</evidence>
<keyword evidence="2" id="KW-1185">Reference proteome</keyword>
<dbReference type="AlphaFoldDB" id="A0A239B5H2"/>
<protein>
    <submittedName>
        <fullName evidence="1">Uncharacterized protein</fullName>
    </submittedName>
</protein>
<dbReference type="RefSeq" id="WP_179222911.1">
    <property type="nucleotide sequence ID" value="NZ_FZOQ01000001.1"/>
</dbReference>
<organism evidence="1 2">
    <name type="scientific">Pontibacter ummariensis</name>
    <dbReference type="NCBI Taxonomy" id="1610492"/>
    <lineage>
        <taxon>Bacteria</taxon>
        <taxon>Pseudomonadati</taxon>
        <taxon>Bacteroidota</taxon>
        <taxon>Cytophagia</taxon>
        <taxon>Cytophagales</taxon>
        <taxon>Hymenobacteraceae</taxon>
        <taxon>Pontibacter</taxon>
    </lineage>
</organism>
<accession>A0A239B5H2</accession>
<reference evidence="2" key="1">
    <citation type="submission" date="2017-06" db="EMBL/GenBank/DDBJ databases">
        <authorList>
            <person name="Varghese N."/>
            <person name="Submissions S."/>
        </authorList>
    </citation>
    <scope>NUCLEOTIDE SEQUENCE [LARGE SCALE GENOMIC DNA]</scope>
    <source>
        <strain evidence="2">NKM1</strain>
    </source>
</reference>
<gene>
    <name evidence="1" type="ORF">SAMN06296052_101161</name>
</gene>